<dbReference type="PROSITE" id="PS51084">
    <property type="entry name" value="HIT_2"/>
    <property type="match status" value="1"/>
</dbReference>
<gene>
    <name evidence="5" type="ORF">CCO03_01955</name>
</gene>
<keyword evidence="6" id="KW-1185">Reference proteome</keyword>
<feature type="short sequence motif" description="Histidine triad motif" evidence="2 3">
    <location>
        <begin position="101"/>
        <end position="105"/>
    </location>
</feature>
<proteinExistence type="predicted"/>
<dbReference type="Proteomes" id="UP000196138">
    <property type="component" value="Chromosome"/>
</dbReference>
<dbReference type="PANTHER" id="PTHR46648:SF1">
    <property type="entry name" value="ADENOSINE 5'-MONOPHOSPHORAMIDASE HNT1"/>
    <property type="match status" value="1"/>
</dbReference>
<reference evidence="5 6" key="1">
    <citation type="submission" date="2017-05" db="EMBL/GenBank/DDBJ databases">
        <authorList>
            <person name="Song R."/>
            <person name="Chenine A.L."/>
            <person name="Ruprecht R.M."/>
        </authorList>
    </citation>
    <scope>NUCLEOTIDE SEQUENCE [LARGE SCALE GENOMIC DNA]</scope>
    <source>
        <strain evidence="5 6">DSM 26136</strain>
    </source>
</reference>
<evidence type="ECO:0000256" key="3">
    <source>
        <dbReference type="PROSITE-ProRule" id="PRU00464"/>
    </source>
</evidence>
<dbReference type="PANTHER" id="PTHR46648">
    <property type="entry name" value="HIT FAMILY PROTEIN 1"/>
    <property type="match status" value="1"/>
</dbReference>
<sequence length="143" mass="15497">MQPYDDQNIFARIIRGDIPAQRIYEDEATLVIMDAMPQCDGHALVLPKAASRNLLDIDPAALSATMATAQRIARAAMQAFAADGVNVMQFNESAAGQTVFHTHVHVIPRKAGVPLGQHARELAPPEVLARNAEAYRRVLGTQG</sequence>
<name>A0A1Y0EIZ2_9BURK</name>
<dbReference type="EMBL" id="CP021455">
    <property type="protein sequence ID" value="ARU03614.1"/>
    <property type="molecule type" value="Genomic_DNA"/>
</dbReference>
<dbReference type="GO" id="GO:0003824">
    <property type="term" value="F:catalytic activity"/>
    <property type="evidence" value="ECO:0007669"/>
    <property type="project" value="InterPro"/>
</dbReference>
<dbReference type="SUPFAM" id="SSF54197">
    <property type="entry name" value="HIT-like"/>
    <property type="match status" value="1"/>
</dbReference>
<dbReference type="OrthoDB" id="9784774at2"/>
<dbReference type="Gene3D" id="3.30.428.10">
    <property type="entry name" value="HIT-like"/>
    <property type="match status" value="1"/>
</dbReference>
<dbReference type="KEGG" id="cser:CCO03_01955"/>
<evidence type="ECO:0000256" key="1">
    <source>
        <dbReference type="PIRSR" id="PIRSR601310-1"/>
    </source>
</evidence>
<dbReference type="InterPro" id="IPR036265">
    <property type="entry name" value="HIT-like_sf"/>
</dbReference>
<evidence type="ECO:0000259" key="4">
    <source>
        <dbReference type="PROSITE" id="PS51084"/>
    </source>
</evidence>
<evidence type="ECO:0000313" key="5">
    <source>
        <dbReference type="EMBL" id="ARU03614.1"/>
    </source>
</evidence>
<accession>A0A1Y0EIZ2</accession>
<feature type="active site" description="Tele-AMP-histidine intermediate" evidence="1">
    <location>
        <position position="103"/>
    </location>
</feature>
<evidence type="ECO:0000313" key="6">
    <source>
        <dbReference type="Proteomes" id="UP000196138"/>
    </source>
</evidence>
<dbReference type="InterPro" id="IPR011146">
    <property type="entry name" value="HIT-like"/>
</dbReference>
<dbReference type="CDD" id="cd01277">
    <property type="entry name" value="HINT_subgroup"/>
    <property type="match status" value="1"/>
</dbReference>
<dbReference type="InterPro" id="IPR039384">
    <property type="entry name" value="HINT"/>
</dbReference>
<evidence type="ECO:0000256" key="2">
    <source>
        <dbReference type="PIRSR" id="PIRSR601310-3"/>
    </source>
</evidence>
<protein>
    <submittedName>
        <fullName evidence="5">HIT family protein</fullName>
    </submittedName>
</protein>
<dbReference type="GO" id="GO:0009117">
    <property type="term" value="P:nucleotide metabolic process"/>
    <property type="evidence" value="ECO:0007669"/>
    <property type="project" value="TreeGrafter"/>
</dbReference>
<dbReference type="PRINTS" id="PR00332">
    <property type="entry name" value="HISTRIAD"/>
</dbReference>
<dbReference type="InterPro" id="IPR001310">
    <property type="entry name" value="Histidine_triad_HIT"/>
</dbReference>
<dbReference type="Pfam" id="PF01230">
    <property type="entry name" value="HIT"/>
    <property type="match status" value="1"/>
</dbReference>
<organism evidence="5 6">
    <name type="scientific">Comamonas serinivorans</name>
    <dbReference type="NCBI Taxonomy" id="1082851"/>
    <lineage>
        <taxon>Bacteria</taxon>
        <taxon>Pseudomonadati</taxon>
        <taxon>Pseudomonadota</taxon>
        <taxon>Betaproteobacteria</taxon>
        <taxon>Burkholderiales</taxon>
        <taxon>Comamonadaceae</taxon>
        <taxon>Comamonas</taxon>
    </lineage>
</organism>
<dbReference type="RefSeq" id="WP_087276555.1">
    <property type="nucleotide sequence ID" value="NZ_CP021455.1"/>
</dbReference>
<feature type="domain" description="HIT" evidence="4">
    <location>
        <begin position="9"/>
        <end position="116"/>
    </location>
</feature>
<dbReference type="AlphaFoldDB" id="A0A1Y0EIZ2"/>